<dbReference type="PROSITE" id="PS00061">
    <property type="entry name" value="ADH_SHORT"/>
    <property type="match status" value="1"/>
</dbReference>
<name>A0A7S3LIL5_9STRA</name>
<dbReference type="GO" id="GO:0016491">
    <property type="term" value="F:oxidoreductase activity"/>
    <property type="evidence" value="ECO:0007669"/>
    <property type="project" value="UniProtKB-KW"/>
</dbReference>
<dbReference type="Gene3D" id="3.40.50.720">
    <property type="entry name" value="NAD(P)-binding Rossmann-like Domain"/>
    <property type="match status" value="1"/>
</dbReference>
<dbReference type="InterPro" id="IPR020904">
    <property type="entry name" value="Sc_DH/Rdtase_CS"/>
</dbReference>
<dbReference type="SUPFAM" id="SSF51735">
    <property type="entry name" value="NAD(P)-binding Rossmann-fold domains"/>
    <property type="match status" value="1"/>
</dbReference>
<dbReference type="CDD" id="cd05233">
    <property type="entry name" value="SDR_c"/>
    <property type="match status" value="1"/>
</dbReference>
<accession>A0A7S3LIL5</accession>
<dbReference type="FunFam" id="3.40.50.720:FF:000084">
    <property type="entry name" value="Short-chain dehydrogenase reductase"/>
    <property type="match status" value="1"/>
</dbReference>
<proteinExistence type="inferred from homology"/>
<evidence type="ECO:0000313" key="3">
    <source>
        <dbReference type="EMBL" id="CAE0431559.1"/>
    </source>
</evidence>
<evidence type="ECO:0000256" key="2">
    <source>
        <dbReference type="ARBA" id="ARBA00023002"/>
    </source>
</evidence>
<gene>
    <name evidence="3" type="ORF">ASTO00021_LOCUS1896</name>
</gene>
<dbReference type="PANTHER" id="PTHR24321:SF8">
    <property type="entry name" value="ESTRADIOL 17-BETA-DEHYDROGENASE 8-RELATED"/>
    <property type="match status" value="1"/>
</dbReference>
<dbReference type="InterPro" id="IPR036291">
    <property type="entry name" value="NAD(P)-bd_dom_sf"/>
</dbReference>
<organism evidence="3">
    <name type="scientific">Aplanochytrium stocchinoi</name>
    <dbReference type="NCBI Taxonomy" id="215587"/>
    <lineage>
        <taxon>Eukaryota</taxon>
        <taxon>Sar</taxon>
        <taxon>Stramenopiles</taxon>
        <taxon>Bigyra</taxon>
        <taxon>Labyrinthulomycetes</taxon>
        <taxon>Thraustochytrida</taxon>
        <taxon>Thraustochytriidae</taxon>
        <taxon>Aplanochytrium</taxon>
    </lineage>
</organism>
<dbReference type="PRINTS" id="PR00081">
    <property type="entry name" value="GDHRDH"/>
</dbReference>
<dbReference type="PRINTS" id="PR00080">
    <property type="entry name" value="SDRFAMILY"/>
</dbReference>
<dbReference type="InterPro" id="IPR002347">
    <property type="entry name" value="SDR_fam"/>
</dbReference>
<reference evidence="3" key="1">
    <citation type="submission" date="2021-01" db="EMBL/GenBank/DDBJ databases">
        <authorList>
            <person name="Corre E."/>
            <person name="Pelletier E."/>
            <person name="Niang G."/>
            <person name="Scheremetjew M."/>
            <person name="Finn R."/>
            <person name="Kale V."/>
            <person name="Holt S."/>
            <person name="Cochrane G."/>
            <person name="Meng A."/>
            <person name="Brown T."/>
            <person name="Cohen L."/>
        </authorList>
    </citation>
    <scope>NUCLEOTIDE SEQUENCE</scope>
    <source>
        <strain evidence="3">GSBS06</strain>
    </source>
</reference>
<dbReference type="Pfam" id="PF13561">
    <property type="entry name" value="adh_short_C2"/>
    <property type="match status" value="1"/>
</dbReference>
<keyword evidence="2" id="KW-0560">Oxidoreductase</keyword>
<sequence length="290" mass="30753">MNRVEGLTAHLCSGKQRNYGSGRMEGKVAFLTGCGSGIGKASAILLAKQGAKVFCCDINEEAVQETVKEIWALVGNDMAKAMGCDVSNQKQVENAVNTCLQTFGKRIDACFANAGVIGPLAPFYELDQDEFDFVFDINVKGVFNVFKYVAKVMMQQPDGGSMIATASVAGIRSGAGDMVYSSSKAAVISMCKTMANQLTGTNIRVNAICPGLIETGMTKMVFDMADARGTRGKIGQLNPLLRYGVPDEIASAVLFLASDDSSYVNGQEFAVCGGLTSSLPVANRKKAVQM</sequence>
<comment type="similarity">
    <text evidence="1">Belongs to the short-chain dehydrogenases/reductases (SDR) family.</text>
</comment>
<dbReference type="PANTHER" id="PTHR24321">
    <property type="entry name" value="DEHYDROGENASES, SHORT CHAIN"/>
    <property type="match status" value="1"/>
</dbReference>
<dbReference type="NCBIfam" id="NF005559">
    <property type="entry name" value="PRK07231.1"/>
    <property type="match status" value="1"/>
</dbReference>
<evidence type="ECO:0000256" key="1">
    <source>
        <dbReference type="ARBA" id="ARBA00006484"/>
    </source>
</evidence>
<dbReference type="EMBL" id="HBIN01002827">
    <property type="protein sequence ID" value="CAE0431559.1"/>
    <property type="molecule type" value="Transcribed_RNA"/>
</dbReference>
<protein>
    <submittedName>
        <fullName evidence="3">Uncharacterized protein</fullName>
    </submittedName>
</protein>
<dbReference type="AlphaFoldDB" id="A0A7S3LIL5"/>